<dbReference type="PANTHER" id="PTHR34137:SF1">
    <property type="entry name" value="EXODEOXYRIBONUCLEASE 7 SMALL SUBUNIT"/>
    <property type="match status" value="1"/>
</dbReference>
<dbReference type="Gene3D" id="1.10.287.1040">
    <property type="entry name" value="Exonuclease VII, small subunit"/>
    <property type="match status" value="1"/>
</dbReference>
<evidence type="ECO:0000256" key="1">
    <source>
        <dbReference type="ARBA" id="ARBA00009998"/>
    </source>
</evidence>
<keyword evidence="8" id="KW-1185">Reference proteome</keyword>
<dbReference type="GO" id="GO:0009318">
    <property type="term" value="C:exodeoxyribonuclease VII complex"/>
    <property type="evidence" value="ECO:0007669"/>
    <property type="project" value="UniProtKB-UniRule"/>
</dbReference>
<organism evidence="7 8">
    <name type="scientific">Velamenicoccus archaeovorus</name>
    <dbReference type="NCBI Taxonomy" id="1930593"/>
    <lineage>
        <taxon>Bacteria</taxon>
        <taxon>Pseudomonadati</taxon>
        <taxon>Candidatus Omnitrophota</taxon>
        <taxon>Candidatus Velamenicoccus</taxon>
    </lineage>
</organism>
<accession>A0A410P724</accession>
<comment type="function">
    <text evidence="6">Bidirectionally degrades single-stranded DNA into large acid-insoluble oligonucleotides, which are then degraded further into small acid-soluble oligonucleotides.</text>
</comment>
<comment type="subcellular location">
    <subcellularLocation>
        <location evidence="6">Cytoplasm</location>
    </subcellularLocation>
</comment>
<protein>
    <recommendedName>
        <fullName evidence="6">Exodeoxyribonuclease 7 small subunit</fullName>
        <ecNumber evidence="6">3.1.11.6</ecNumber>
    </recommendedName>
    <alternativeName>
        <fullName evidence="6">Exodeoxyribonuclease VII small subunit</fullName>
        <shortName evidence="6">Exonuclease VII small subunit</shortName>
    </alternativeName>
</protein>
<dbReference type="GO" id="GO:0005829">
    <property type="term" value="C:cytosol"/>
    <property type="evidence" value="ECO:0007669"/>
    <property type="project" value="TreeGrafter"/>
</dbReference>
<dbReference type="PIRSF" id="PIRSF006488">
    <property type="entry name" value="Exonuc_VII_S"/>
    <property type="match status" value="1"/>
</dbReference>
<evidence type="ECO:0000256" key="2">
    <source>
        <dbReference type="ARBA" id="ARBA00022490"/>
    </source>
</evidence>
<evidence type="ECO:0000256" key="4">
    <source>
        <dbReference type="ARBA" id="ARBA00022801"/>
    </source>
</evidence>
<dbReference type="InterPro" id="IPR003761">
    <property type="entry name" value="Exonuc_VII_S"/>
</dbReference>
<comment type="catalytic activity">
    <reaction evidence="6">
        <text>Exonucleolytic cleavage in either 5'- to 3'- or 3'- to 5'-direction to yield nucleoside 5'-phosphates.</text>
        <dbReference type="EC" id="3.1.11.6"/>
    </reaction>
</comment>
<dbReference type="KEGG" id="vai:BU251_09390"/>
<dbReference type="PANTHER" id="PTHR34137">
    <property type="entry name" value="EXODEOXYRIBONUCLEASE 7 SMALL SUBUNIT"/>
    <property type="match status" value="1"/>
</dbReference>
<evidence type="ECO:0000313" key="8">
    <source>
        <dbReference type="Proteomes" id="UP000287243"/>
    </source>
</evidence>
<dbReference type="InterPro" id="IPR037004">
    <property type="entry name" value="Exonuc_VII_ssu_sf"/>
</dbReference>
<dbReference type="SUPFAM" id="SSF116842">
    <property type="entry name" value="XseB-like"/>
    <property type="match status" value="1"/>
</dbReference>
<dbReference type="AlphaFoldDB" id="A0A410P724"/>
<dbReference type="RefSeq" id="WP_128700886.1">
    <property type="nucleotide sequence ID" value="NZ_CP019384.1"/>
</dbReference>
<keyword evidence="2 6" id="KW-0963">Cytoplasm</keyword>
<evidence type="ECO:0000256" key="6">
    <source>
        <dbReference type="HAMAP-Rule" id="MF_00337"/>
    </source>
</evidence>
<dbReference type="Pfam" id="PF02609">
    <property type="entry name" value="Exonuc_VII_S"/>
    <property type="match status" value="1"/>
</dbReference>
<dbReference type="OrthoDB" id="122704at2"/>
<dbReference type="Proteomes" id="UP000287243">
    <property type="component" value="Chromosome"/>
</dbReference>
<dbReference type="GO" id="GO:0006308">
    <property type="term" value="P:DNA catabolic process"/>
    <property type="evidence" value="ECO:0007669"/>
    <property type="project" value="UniProtKB-UniRule"/>
</dbReference>
<comment type="subunit">
    <text evidence="6">Heterooligomer composed of large and small subunits.</text>
</comment>
<evidence type="ECO:0000313" key="7">
    <source>
        <dbReference type="EMBL" id="QAT17922.1"/>
    </source>
</evidence>
<keyword evidence="4 6" id="KW-0378">Hydrolase</keyword>
<evidence type="ECO:0000256" key="3">
    <source>
        <dbReference type="ARBA" id="ARBA00022722"/>
    </source>
</evidence>
<keyword evidence="3 6" id="KW-0540">Nuclease</keyword>
<sequence length="72" mass="8274">MGFEESLKKLEKIIDDLHSEKISLEKSIEKFEEGVKLADHCLKTLDGMRKKIEVVAKTKDGKLKIKPFEEEA</sequence>
<dbReference type="EMBL" id="CP019384">
    <property type="protein sequence ID" value="QAT17922.1"/>
    <property type="molecule type" value="Genomic_DNA"/>
</dbReference>
<reference evidence="7 8" key="1">
    <citation type="submission" date="2017-01" db="EMBL/GenBank/DDBJ databases">
        <title>First insights into the biology of 'candidatus Vampirococcus archaeovorus'.</title>
        <authorList>
            <person name="Kizina J."/>
            <person name="Jordan S."/>
            <person name="Stueber K."/>
            <person name="Reinhardt R."/>
            <person name="Harder J."/>
        </authorList>
    </citation>
    <scope>NUCLEOTIDE SEQUENCE [LARGE SCALE GENOMIC DNA]</scope>
    <source>
        <strain evidence="7 8">LiM</strain>
    </source>
</reference>
<dbReference type="EC" id="3.1.11.6" evidence="6"/>
<proteinExistence type="inferred from homology"/>
<dbReference type="GO" id="GO:0008855">
    <property type="term" value="F:exodeoxyribonuclease VII activity"/>
    <property type="evidence" value="ECO:0007669"/>
    <property type="project" value="UniProtKB-UniRule"/>
</dbReference>
<gene>
    <name evidence="6" type="primary">xseB</name>
    <name evidence="7" type="ORF">BU251_09390</name>
</gene>
<dbReference type="NCBIfam" id="TIGR01280">
    <property type="entry name" value="xseB"/>
    <property type="match status" value="1"/>
</dbReference>
<comment type="similarity">
    <text evidence="1 6">Belongs to the XseB family.</text>
</comment>
<evidence type="ECO:0000256" key="5">
    <source>
        <dbReference type="ARBA" id="ARBA00022839"/>
    </source>
</evidence>
<name>A0A410P724_VELA1</name>
<keyword evidence="5 6" id="KW-0269">Exonuclease</keyword>
<dbReference type="HAMAP" id="MF_00337">
    <property type="entry name" value="Exonuc_7_S"/>
    <property type="match status" value="1"/>
</dbReference>